<dbReference type="InterPro" id="IPR044878">
    <property type="entry name" value="UbiA_sf"/>
</dbReference>
<dbReference type="Gene3D" id="1.10.357.140">
    <property type="entry name" value="UbiA prenyltransferase"/>
    <property type="match status" value="1"/>
</dbReference>
<dbReference type="Pfam" id="PF01040">
    <property type="entry name" value="UbiA"/>
    <property type="match status" value="1"/>
</dbReference>
<feature type="transmembrane region" description="Helical" evidence="5">
    <location>
        <begin position="271"/>
        <end position="290"/>
    </location>
</feature>
<organism evidence="6 7">
    <name type="scientific">Aspergillus turcosus</name>
    <dbReference type="NCBI Taxonomy" id="1245748"/>
    <lineage>
        <taxon>Eukaryota</taxon>
        <taxon>Fungi</taxon>
        <taxon>Dikarya</taxon>
        <taxon>Ascomycota</taxon>
        <taxon>Pezizomycotina</taxon>
        <taxon>Eurotiomycetes</taxon>
        <taxon>Eurotiomycetidae</taxon>
        <taxon>Eurotiales</taxon>
        <taxon>Aspergillaceae</taxon>
        <taxon>Aspergillus</taxon>
        <taxon>Aspergillus subgen. Fumigati</taxon>
    </lineage>
</organism>
<keyword evidence="4 5" id="KW-0472">Membrane</keyword>
<dbReference type="GO" id="GO:0016020">
    <property type="term" value="C:membrane"/>
    <property type="evidence" value="ECO:0007669"/>
    <property type="project" value="UniProtKB-SubCell"/>
</dbReference>
<evidence type="ECO:0000313" key="6">
    <source>
        <dbReference type="EMBL" id="RLL95461.1"/>
    </source>
</evidence>
<evidence type="ECO:0000256" key="2">
    <source>
        <dbReference type="ARBA" id="ARBA00022692"/>
    </source>
</evidence>
<evidence type="ECO:0000313" key="7">
    <source>
        <dbReference type="Proteomes" id="UP000215289"/>
    </source>
</evidence>
<feature type="transmembrane region" description="Helical" evidence="5">
    <location>
        <begin position="146"/>
        <end position="171"/>
    </location>
</feature>
<protein>
    <recommendedName>
        <fullName evidence="8">UbiA prenyltransferase family-domain-containing protein</fullName>
    </recommendedName>
</protein>
<feature type="transmembrane region" description="Helical" evidence="5">
    <location>
        <begin position="302"/>
        <end position="321"/>
    </location>
</feature>
<dbReference type="InterPro" id="IPR050475">
    <property type="entry name" value="Prenyltransferase_related"/>
</dbReference>
<feature type="transmembrane region" description="Helical" evidence="5">
    <location>
        <begin position="342"/>
        <end position="359"/>
    </location>
</feature>
<reference evidence="6 7" key="1">
    <citation type="submission" date="2018-08" db="EMBL/GenBank/DDBJ databases">
        <title>Draft genome sequences of two Aspergillus turcosus clinical strains isolated from bronchoalveolar lavage fluid: one azole-susceptible and the other azole-resistant.</title>
        <authorList>
            <person name="Parent-Michaud M."/>
            <person name="Dufresne P.J."/>
            <person name="Fournier E."/>
            <person name="Martineau C."/>
            <person name="Moreira S."/>
            <person name="Perkins V."/>
            <person name="De Repentigny L."/>
            <person name="Dufresne S.F."/>
        </authorList>
    </citation>
    <scope>NUCLEOTIDE SEQUENCE [LARGE SCALE GENOMIC DNA]</scope>
    <source>
        <strain evidence="6">HMR AF 1038</strain>
    </source>
</reference>
<proteinExistence type="predicted"/>
<evidence type="ECO:0000256" key="5">
    <source>
        <dbReference type="SAM" id="Phobius"/>
    </source>
</evidence>
<evidence type="ECO:0000256" key="3">
    <source>
        <dbReference type="ARBA" id="ARBA00022989"/>
    </source>
</evidence>
<sequence length="361" mass="41592">MAQGSLSLHHSSMNLHVLCALYEPSNPSEEHRAIHTRIQEIQPVTRVRQELLITWRLLYANAREGLVLPVIGMLARFLPTPDLLNTTPWLQLSFVLLKTVFLFICHLYVFEIVNQVTSVEEDKVNKPHRPIPSGLLTVAGGHKRWWISWIVCPLLAYYLAGSQAGYLFIWYQLWTFYCYVWPKFNHFMYRNAFASVGTYNMFRLIDEIIYSEVPSFPLPPTSFYLVLSAWVMLTVHMQEFHDSEGDKKTNRLTLPIIVGPAWQGTLRWTTAFLVIGTGMIPLVITSKLSWDGRDKDFFDNAWIYNGTVITAVLHLSFAILTGLRCALSGGKEAYDRKTYKRFYMLAAYTMVCYLSFAYSTV</sequence>
<dbReference type="GO" id="GO:0016765">
    <property type="term" value="F:transferase activity, transferring alkyl or aryl (other than methyl) groups"/>
    <property type="evidence" value="ECO:0007669"/>
    <property type="project" value="InterPro"/>
</dbReference>
<evidence type="ECO:0008006" key="8">
    <source>
        <dbReference type="Google" id="ProtNLM"/>
    </source>
</evidence>
<keyword evidence="2 5" id="KW-0812">Transmembrane</keyword>
<accession>A0A421D017</accession>
<feature type="transmembrane region" description="Helical" evidence="5">
    <location>
        <begin position="89"/>
        <end position="110"/>
    </location>
</feature>
<dbReference type="OrthoDB" id="434972at2759"/>
<comment type="subcellular location">
    <subcellularLocation>
        <location evidence="1">Membrane</location>
        <topology evidence="1">Multi-pass membrane protein</topology>
    </subcellularLocation>
</comment>
<comment type="caution">
    <text evidence="6">The sequence shown here is derived from an EMBL/GenBank/DDBJ whole genome shotgun (WGS) entry which is preliminary data.</text>
</comment>
<keyword evidence="3 5" id="KW-1133">Transmembrane helix</keyword>
<dbReference type="CDD" id="cd13965">
    <property type="entry name" value="PT_UbiA_3"/>
    <property type="match status" value="1"/>
</dbReference>
<evidence type="ECO:0000256" key="4">
    <source>
        <dbReference type="ARBA" id="ARBA00023136"/>
    </source>
</evidence>
<evidence type="ECO:0000256" key="1">
    <source>
        <dbReference type="ARBA" id="ARBA00004141"/>
    </source>
</evidence>
<dbReference type="PANTHER" id="PTHR42723:SF1">
    <property type="entry name" value="CHLOROPHYLL SYNTHASE, CHLOROPLASTIC"/>
    <property type="match status" value="1"/>
</dbReference>
<dbReference type="Proteomes" id="UP000215289">
    <property type="component" value="Unassembled WGS sequence"/>
</dbReference>
<dbReference type="EMBL" id="NIDN02000151">
    <property type="protein sequence ID" value="RLL95461.1"/>
    <property type="molecule type" value="Genomic_DNA"/>
</dbReference>
<gene>
    <name evidence="6" type="ORF">CFD26_101766</name>
</gene>
<dbReference type="AlphaFoldDB" id="A0A421D017"/>
<dbReference type="PANTHER" id="PTHR42723">
    <property type="entry name" value="CHLOROPHYLL SYNTHASE"/>
    <property type="match status" value="1"/>
</dbReference>
<keyword evidence="7" id="KW-1185">Reference proteome</keyword>
<name>A0A421D017_9EURO</name>
<dbReference type="InterPro" id="IPR000537">
    <property type="entry name" value="UbiA_prenyltransferase"/>
</dbReference>